<name>A0A6H1ZMT4_9ZZZZ</name>
<keyword evidence="1" id="KW-0489">Methyltransferase</keyword>
<reference evidence="1" key="1">
    <citation type="submission" date="2020-03" db="EMBL/GenBank/DDBJ databases">
        <title>The deep terrestrial virosphere.</title>
        <authorList>
            <person name="Holmfeldt K."/>
            <person name="Nilsson E."/>
            <person name="Simone D."/>
            <person name="Lopez-Fernandez M."/>
            <person name="Wu X."/>
            <person name="de Brujin I."/>
            <person name="Lundin D."/>
            <person name="Andersson A."/>
            <person name="Bertilsson S."/>
            <person name="Dopson M."/>
        </authorList>
    </citation>
    <scope>NUCLEOTIDE SEQUENCE</scope>
    <source>
        <strain evidence="1">TM448A01029</strain>
    </source>
</reference>
<dbReference type="EMBL" id="MT144091">
    <property type="protein sequence ID" value="QJA48585.1"/>
    <property type="molecule type" value="Genomic_DNA"/>
</dbReference>
<proteinExistence type="predicted"/>
<organism evidence="1">
    <name type="scientific">viral metagenome</name>
    <dbReference type="NCBI Taxonomy" id="1070528"/>
    <lineage>
        <taxon>unclassified sequences</taxon>
        <taxon>metagenomes</taxon>
        <taxon>organismal metagenomes</taxon>
    </lineage>
</organism>
<evidence type="ECO:0000313" key="1">
    <source>
        <dbReference type="EMBL" id="QJA48585.1"/>
    </source>
</evidence>
<keyword evidence="1" id="KW-0808">Transferase</keyword>
<gene>
    <name evidence="1" type="ORF">TM448A01029_0013</name>
</gene>
<protein>
    <submittedName>
        <fullName evidence="1">Putative methyltransferase</fullName>
    </submittedName>
</protein>
<accession>A0A6H1ZMT4</accession>
<dbReference type="GO" id="GO:0008168">
    <property type="term" value="F:methyltransferase activity"/>
    <property type="evidence" value="ECO:0007669"/>
    <property type="project" value="UniProtKB-KW"/>
</dbReference>
<sequence>MILDATAGNRTMWNWKNSPDIIYLDVEKRLQRKPTIIASNGHLPFKAKSISSIFFDPPHAWNIKGHYHSYPAQCKEYFNKWHDKAVPRYYGWDRYKTKGGLIAMIHYAQREFYRVLKDDGLLWFKWNDMKTSIRKIIPIFNLWIVMLFLYVNDPTHTGSTHQTYWICMTKEKGMDVQTTLG</sequence>
<dbReference type="Gene3D" id="3.40.50.150">
    <property type="entry name" value="Vaccinia Virus protein VP39"/>
    <property type="match status" value="1"/>
</dbReference>
<dbReference type="InterPro" id="IPR029063">
    <property type="entry name" value="SAM-dependent_MTases_sf"/>
</dbReference>
<dbReference type="GO" id="GO:0032259">
    <property type="term" value="P:methylation"/>
    <property type="evidence" value="ECO:0007669"/>
    <property type="project" value="UniProtKB-KW"/>
</dbReference>
<dbReference type="AlphaFoldDB" id="A0A6H1ZMT4"/>
<dbReference type="SUPFAM" id="SSF53335">
    <property type="entry name" value="S-adenosyl-L-methionine-dependent methyltransferases"/>
    <property type="match status" value="1"/>
</dbReference>